<organism evidence="10 11">
    <name type="scientific">Saccharopolyspora spinosa</name>
    <dbReference type="NCBI Taxonomy" id="60894"/>
    <lineage>
        <taxon>Bacteria</taxon>
        <taxon>Bacillati</taxon>
        <taxon>Actinomycetota</taxon>
        <taxon>Actinomycetes</taxon>
        <taxon>Pseudonocardiales</taxon>
        <taxon>Pseudonocardiaceae</taxon>
        <taxon>Saccharopolyspora</taxon>
    </lineage>
</organism>
<dbReference type="PANTHER" id="PTHR45649:SF26">
    <property type="entry name" value="OS04G0435100 PROTEIN"/>
    <property type="match status" value="1"/>
</dbReference>
<evidence type="ECO:0000313" key="11">
    <source>
        <dbReference type="Proteomes" id="UP000233786"/>
    </source>
</evidence>
<evidence type="ECO:0000313" key="10">
    <source>
        <dbReference type="EMBL" id="PKW15045.1"/>
    </source>
</evidence>
<keyword evidence="2" id="KW-0813">Transport</keyword>
<dbReference type="RefSeq" id="WP_010695501.1">
    <property type="nucleotide sequence ID" value="NZ_CP171362.1"/>
</dbReference>
<sequence>MTSIVTPLTGRHALGREALLHEPRGGDPDKLTLVRALGSPVWEEHGCEYIDCTAQAWSNNLGAGHSRLIEAVIEQTRAIAHARPTFHTPALPALCDELDIMLITLAAVQPILDDDLPAVAAHGRYATERLREMQTRHPLIGEVRSSGLMVTIELVRDRATKEPAVTEAHEVFLRAQEKGLIFSESRYANLGSLIKIKPPFDIPQALLSRAPGRARRNAHRSRGRDEGKMSKPITTRPLSDADDLATLGYRQRLRRPMSPFMAFALAFSMVSINTGIVTLFTDPYKYLGGSAVFRWLPVLLLVVTLVAVYARLAGRMPITGYAYQWSSRLVGPSFGWCTGWIALISVLAGTAGTATAIGTVFAPKVRADPTPRQVQVLSIGCTMVVVILNVVGVRVATRINNVGASIELIGTVVVGVVLIAGLLVFFGHTGPPVLTDTRALSGETVSLTGFSPAASYRSPPILWSSFKS</sequence>
<protein>
    <submittedName>
        <fullName evidence="10">Aminotransferase class III</fullName>
    </submittedName>
</protein>
<dbReference type="GO" id="GO:0030170">
    <property type="term" value="F:pyridoxal phosphate binding"/>
    <property type="evidence" value="ECO:0007669"/>
    <property type="project" value="InterPro"/>
</dbReference>
<dbReference type="InterPro" id="IPR002293">
    <property type="entry name" value="AA/rel_permease1"/>
</dbReference>
<dbReference type="GO" id="GO:0016020">
    <property type="term" value="C:membrane"/>
    <property type="evidence" value="ECO:0007669"/>
    <property type="project" value="UniProtKB-SubCell"/>
</dbReference>
<dbReference type="Gene3D" id="3.90.1150.10">
    <property type="entry name" value="Aspartate Aminotransferase, domain 1"/>
    <property type="match status" value="2"/>
</dbReference>
<keyword evidence="5 9" id="KW-1133">Transmembrane helix</keyword>
<reference evidence="10" key="1">
    <citation type="submission" date="2017-12" db="EMBL/GenBank/DDBJ databases">
        <title>Sequencing the genomes of 1000 Actinobacteria strains.</title>
        <authorList>
            <person name="Klenk H.-P."/>
        </authorList>
    </citation>
    <scope>NUCLEOTIDE SEQUENCE [LARGE SCALE GENOMIC DNA]</scope>
    <source>
        <strain evidence="10">DSM 44228</strain>
    </source>
</reference>
<comment type="subcellular location">
    <subcellularLocation>
        <location evidence="1">Membrane</location>
        <topology evidence="1">Multi-pass membrane protein</topology>
    </subcellularLocation>
</comment>
<dbReference type="GO" id="GO:0008483">
    <property type="term" value="F:transaminase activity"/>
    <property type="evidence" value="ECO:0007669"/>
    <property type="project" value="UniProtKB-KW"/>
</dbReference>
<dbReference type="GO" id="GO:0022857">
    <property type="term" value="F:transmembrane transporter activity"/>
    <property type="evidence" value="ECO:0007669"/>
    <property type="project" value="InterPro"/>
</dbReference>
<feature type="region of interest" description="Disordered" evidence="8">
    <location>
        <begin position="211"/>
        <end position="239"/>
    </location>
</feature>
<dbReference type="AlphaFoldDB" id="A0A2N3XWJ9"/>
<dbReference type="Gene3D" id="1.20.1740.10">
    <property type="entry name" value="Amino acid/polyamine transporter I"/>
    <property type="match status" value="1"/>
</dbReference>
<dbReference type="Pfam" id="PF13520">
    <property type="entry name" value="AA_permease_2"/>
    <property type="match status" value="1"/>
</dbReference>
<dbReference type="InterPro" id="IPR015421">
    <property type="entry name" value="PyrdxlP-dep_Trfase_major"/>
</dbReference>
<keyword evidence="4 7" id="KW-0663">Pyridoxal phosphate</keyword>
<dbReference type="InterPro" id="IPR015422">
    <property type="entry name" value="PyrdxlP-dep_Trfase_small"/>
</dbReference>
<evidence type="ECO:0000256" key="2">
    <source>
        <dbReference type="ARBA" id="ARBA00022448"/>
    </source>
</evidence>
<keyword evidence="11" id="KW-1185">Reference proteome</keyword>
<comment type="caution">
    <text evidence="10">The sequence shown here is derived from an EMBL/GenBank/DDBJ whole genome shotgun (WGS) entry which is preliminary data.</text>
</comment>
<keyword evidence="10" id="KW-0032">Aminotransferase</keyword>
<dbReference type="SUPFAM" id="SSF53383">
    <property type="entry name" value="PLP-dependent transferases"/>
    <property type="match status" value="2"/>
</dbReference>
<evidence type="ECO:0000256" key="5">
    <source>
        <dbReference type="ARBA" id="ARBA00022989"/>
    </source>
</evidence>
<dbReference type="InterPro" id="IPR005814">
    <property type="entry name" value="Aminotrans_3"/>
</dbReference>
<dbReference type="PANTHER" id="PTHR45649">
    <property type="entry name" value="AMINO-ACID PERMEASE BAT1"/>
    <property type="match status" value="1"/>
</dbReference>
<dbReference type="Pfam" id="PF00202">
    <property type="entry name" value="Aminotran_3"/>
    <property type="match status" value="1"/>
</dbReference>
<feature type="transmembrane region" description="Helical" evidence="9">
    <location>
        <begin position="260"/>
        <end position="280"/>
    </location>
</feature>
<evidence type="ECO:0000256" key="1">
    <source>
        <dbReference type="ARBA" id="ARBA00004141"/>
    </source>
</evidence>
<keyword evidence="10" id="KW-0808">Transferase</keyword>
<proteinExistence type="inferred from homology"/>
<accession>A0A2N3XWJ9</accession>
<dbReference type="InterPro" id="IPR015424">
    <property type="entry name" value="PyrdxlP-dep_Trfase"/>
</dbReference>
<evidence type="ECO:0000256" key="7">
    <source>
        <dbReference type="RuleBase" id="RU003560"/>
    </source>
</evidence>
<name>A0A2N3XWJ9_SACSN</name>
<feature type="compositionally biased region" description="Basic residues" evidence="8">
    <location>
        <begin position="212"/>
        <end position="222"/>
    </location>
</feature>
<evidence type="ECO:0000256" key="9">
    <source>
        <dbReference type="SAM" id="Phobius"/>
    </source>
</evidence>
<feature type="transmembrane region" description="Helical" evidence="9">
    <location>
        <begin position="333"/>
        <end position="362"/>
    </location>
</feature>
<feature type="transmembrane region" description="Helical" evidence="9">
    <location>
        <begin position="374"/>
        <end position="396"/>
    </location>
</feature>
<comment type="similarity">
    <text evidence="7">Belongs to the class-III pyridoxal-phosphate-dependent aminotransferase family.</text>
</comment>
<dbReference type="Proteomes" id="UP000233786">
    <property type="component" value="Unassembled WGS sequence"/>
</dbReference>
<evidence type="ECO:0000256" key="3">
    <source>
        <dbReference type="ARBA" id="ARBA00022692"/>
    </source>
</evidence>
<evidence type="ECO:0000256" key="8">
    <source>
        <dbReference type="SAM" id="MobiDB-lite"/>
    </source>
</evidence>
<evidence type="ECO:0000256" key="6">
    <source>
        <dbReference type="ARBA" id="ARBA00023136"/>
    </source>
</evidence>
<feature type="transmembrane region" description="Helical" evidence="9">
    <location>
        <begin position="292"/>
        <end position="312"/>
    </location>
</feature>
<evidence type="ECO:0000256" key="4">
    <source>
        <dbReference type="ARBA" id="ARBA00022898"/>
    </source>
</evidence>
<feature type="transmembrane region" description="Helical" evidence="9">
    <location>
        <begin position="408"/>
        <end position="428"/>
    </location>
</feature>
<dbReference type="EMBL" id="PJNB01000001">
    <property type="protein sequence ID" value="PKW15045.1"/>
    <property type="molecule type" value="Genomic_DNA"/>
</dbReference>
<keyword evidence="3 9" id="KW-0812">Transmembrane</keyword>
<dbReference type="Gene3D" id="3.40.640.10">
    <property type="entry name" value="Type I PLP-dependent aspartate aminotransferase-like (Major domain)"/>
    <property type="match status" value="1"/>
</dbReference>
<keyword evidence="6 9" id="KW-0472">Membrane</keyword>
<dbReference type="STRING" id="994479.GCA_000194155_02715"/>
<gene>
    <name evidence="10" type="ORF">A8926_2723</name>
</gene>